<evidence type="ECO:0000313" key="6">
    <source>
        <dbReference type="EMBL" id="QIK72104.1"/>
    </source>
</evidence>
<dbReference type="PANTHER" id="PTHR11019">
    <property type="entry name" value="HTH-TYPE TRANSCRIPTIONAL REGULATOR NIMR"/>
    <property type="match status" value="1"/>
</dbReference>
<dbReference type="PANTHER" id="PTHR11019:SF199">
    <property type="entry name" value="HTH-TYPE TRANSCRIPTIONAL REGULATOR NIMR"/>
    <property type="match status" value="1"/>
</dbReference>
<dbReference type="InterPro" id="IPR009057">
    <property type="entry name" value="Homeodomain-like_sf"/>
</dbReference>
<evidence type="ECO:0000256" key="4">
    <source>
        <dbReference type="SAM" id="MobiDB-lite"/>
    </source>
</evidence>
<dbReference type="Gene3D" id="1.10.10.60">
    <property type="entry name" value="Homeodomain-like"/>
    <property type="match status" value="1"/>
</dbReference>
<sequence length="238" mass="25727">MNRAPARAVTPRGRQGHPDAHPVDELTWVTSGRVVLTIGRAAFTATPQRAVYVPAGVEHRVQASGRSAVVPVFLPSLRLLGEQPLDIPRTADLDRLAEPLVTPQRADDLVAAMDALLAHLRPWARTTMPPLPSEPRARRVAQRVLAAPHDAEPLTSLAAAAGVSARTLQRTFLSETGMPFTRWRARCRLSVGVHLLRGGASVAEAARASGYTPSAFIARYRDEFGVTPGREARLLRAP</sequence>
<evidence type="ECO:0000313" key="7">
    <source>
        <dbReference type="Proteomes" id="UP000501058"/>
    </source>
</evidence>
<keyword evidence="3" id="KW-0804">Transcription</keyword>
<dbReference type="GO" id="GO:0043565">
    <property type="term" value="F:sequence-specific DNA binding"/>
    <property type="evidence" value="ECO:0007669"/>
    <property type="project" value="InterPro"/>
</dbReference>
<keyword evidence="2" id="KW-0238">DNA-binding</keyword>
<dbReference type="Gene3D" id="2.60.120.10">
    <property type="entry name" value="Jelly Rolls"/>
    <property type="match status" value="1"/>
</dbReference>
<dbReference type="InterPro" id="IPR011051">
    <property type="entry name" value="RmlC_Cupin_sf"/>
</dbReference>
<feature type="region of interest" description="Disordered" evidence="4">
    <location>
        <begin position="1"/>
        <end position="21"/>
    </location>
</feature>
<dbReference type="SUPFAM" id="SSF51182">
    <property type="entry name" value="RmlC-like cupins"/>
    <property type="match status" value="1"/>
</dbReference>
<dbReference type="AlphaFoldDB" id="A0A6G7Y5D9"/>
<dbReference type="InterPro" id="IPR013096">
    <property type="entry name" value="Cupin_2"/>
</dbReference>
<gene>
    <name evidence="6" type="ORF">G7070_07255</name>
</gene>
<feature type="domain" description="HTH araC/xylS-type" evidence="5">
    <location>
        <begin position="138"/>
        <end position="234"/>
    </location>
</feature>
<dbReference type="RefSeq" id="WP_166233138.1">
    <property type="nucleotide sequence ID" value="NZ_CP049865.1"/>
</dbReference>
<dbReference type="PROSITE" id="PS01124">
    <property type="entry name" value="HTH_ARAC_FAMILY_2"/>
    <property type="match status" value="1"/>
</dbReference>
<evidence type="ECO:0000256" key="3">
    <source>
        <dbReference type="ARBA" id="ARBA00023163"/>
    </source>
</evidence>
<dbReference type="InterPro" id="IPR018060">
    <property type="entry name" value="HTH_AraC"/>
</dbReference>
<dbReference type="GO" id="GO:0003700">
    <property type="term" value="F:DNA-binding transcription factor activity"/>
    <property type="evidence" value="ECO:0007669"/>
    <property type="project" value="InterPro"/>
</dbReference>
<dbReference type="InterPro" id="IPR014710">
    <property type="entry name" value="RmlC-like_jellyroll"/>
</dbReference>
<dbReference type="SUPFAM" id="SSF46689">
    <property type="entry name" value="Homeodomain-like"/>
    <property type="match status" value="1"/>
</dbReference>
<dbReference type="SMART" id="SM00342">
    <property type="entry name" value="HTH_ARAC"/>
    <property type="match status" value="1"/>
</dbReference>
<evidence type="ECO:0000256" key="2">
    <source>
        <dbReference type="ARBA" id="ARBA00023125"/>
    </source>
</evidence>
<keyword evidence="1" id="KW-0805">Transcription regulation</keyword>
<dbReference type="InterPro" id="IPR018062">
    <property type="entry name" value="HTH_AraC-typ_CS"/>
</dbReference>
<organism evidence="6 7">
    <name type="scientific">Propioniciclava coleopterorum</name>
    <dbReference type="NCBI Taxonomy" id="2714937"/>
    <lineage>
        <taxon>Bacteria</taxon>
        <taxon>Bacillati</taxon>
        <taxon>Actinomycetota</taxon>
        <taxon>Actinomycetes</taxon>
        <taxon>Propionibacteriales</taxon>
        <taxon>Propionibacteriaceae</taxon>
        <taxon>Propioniciclava</taxon>
    </lineage>
</organism>
<keyword evidence="7" id="KW-1185">Reference proteome</keyword>
<dbReference type="EMBL" id="CP049865">
    <property type="protein sequence ID" value="QIK72104.1"/>
    <property type="molecule type" value="Genomic_DNA"/>
</dbReference>
<name>A0A6G7Y5D9_9ACTN</name>
<dbReference type="Pfam" id="PF12833">
    <property type="entry name" value="HTH_18"/>
    <property type="match status" value="1"/>
</dbReference>
<reference evidence="6 7" key="1">
    <citation type="submission" date="2020-03" db="EMBL/GenBank/DDBJ databases">
        <title>Propioniciclava sp. nov., isolated from Hydrophilus acuminatus.</title>
        <authorList>
            <person name="Hyun D.-W."/>
            <person name="Bae J.-W."/>
        </authorList>
    </citation>
    <scope>NUCLEOTIDE SEQUENCE [LARGE SCALE GENOMIC DNA]</scope>
    <source>
        <strain evidence="6 7">HDW11</strain>
    </source>
</reference>
<proteinExistence type="predicted"/>
<evidence type="ECO:0000259" key="5">
    <source>
        <dbReference type="PROSITE" id="PS01124"/>
    </source>
</evidence>
<protein>
    <submittedName>
        <fullName evidence="6">Helix-turn-helix transcriptional regulator</fullName>
    </submittedName>
</protein>
<dbReference type="Pfam" id="PF07883">
    <property type="entry name" value="Cupin_2"/>
    <property type="match status" value="1"/>
</dbReference>
<dbReference type="Proteomes" id="UP000501058">
    <property type="component" value="Chromosome"/>
</dbReference>
<accession>A0A6G7Y5D9</accession>
<dbReference type="PROSITE" id="PS00041">
    <property type="entry name" value="HTH_ARAC_FAMILY_1"/>
    <property type="match status" value="1"/>
</dbReference>
<dbReference type="KEGG" id="prv:G7070_07255"/>
<evidence type="ECO:0000256" key="1">
    <source>
        <dbReference type="ARBA" id="ARBA00023015"/>
    </source>
</evidence>